<proteinExistence type="predicted"/>
<reference evidence="2" key="1">
    <citation type="submission" date="2019-08" db="EMBL/GenBank/DDBJ databases">
        <authorList>
            <person name="Kucharzyk K."/>
            <person name="Murdoch R.W."/>
            <person name="Higgins S."/>
            <person name="Loffler F."/>
        </authorList>
    </citation>
    <scope>NUCLEOTIDE SEQUENCE</scope>
</reference>
<dbReference type="InterPro" id="IPR018551">
    <property type="entry name" value="DUF2007"/>
</dbReference>
<name>A0A645I576_9ZZZZ</name>
<dbReference type="EMBL" id="VSSQ01100483">
    <property type="protein sequence ID" value="MPN42623.1"/>
    <property type="molecule type" value="Genomic_DNA"/>
</dbReference>
<evidence type="ECO:0000313" key="2">
    <source>
        <dbReference type="EMBL" id="MPN42623.1"/>
    </source>
</evidence>
<gene>
    <name evidence="2" type="ORF">SDC9_190180</name>
</gene>
<sequence length="66" mass="7131">MWTVVYIAQNQVMADQYKSLLEMEGILVMLRPLGAPQMGASSPVEVLVAESEAQEAAEILTSSFTG</sequence>
<evidence type="ECO:0000259" key="1">
    <source>
        <dbReference type="Pfam" id="PF09413"/>
    </source>
</evidence>
<comment type="caution">
    <text evidence="2">The sequence shown here is derived from an EMBL/GenBank/DDBJ whole genome shotgun (WGS) entry which is preliminary data.</text>
</comment>
<organism evidence="2">
    <name type="scientific">bioreactor metagenome</name>
    <dbReference type="NCBI Taxonomy" id="1076179"/>
    <lineage>
        <taxon>unclassified sequences</taxon>
        <taxon>metagenomes</taxon>
        <taxon>ecological metagenomes</taxon>
    </lineage>
</organism>
<feature type="domain" description="DUF2007" evidence="1">
    <location>
        <begin position="4"/>
        <end position="62"/>
    </location>
</feature>
<accession>A0A645I576</accession>
<dbReference type="AlphaFoldDB" id="A0A645I576"/>
<protein>
    <recommendedName>
        <fullName evidence="1">DUF2007 domain-containing protein</fullName>
    </recommendedName>
</protein>
<dbReference type="Pfam" id="PF09413">
    <property type="entry name" value="DUF2007"/>
    <property type="match status" value="1"/>
</dbReference>